<feature type="transmembrane region" description="Helical" evidence="1">
    <location>
        <begin position="210"/>
        <end position="229"/>
    </location>
</feature>
<keyword evidence="3" id="KW-1185">Reference proteome</keyword>
<protein>
    <submittedName>
        <fullName evidence="2">Uncharacterized protein</fullName>
    </submittedName>
</protein>
<keyword evidence="1" id="KW-0812">Transmembrane</keyword>
<feature type="transmembrane region" description="Helical" evidence="1">
    <location>
        <begin position="176"/>
        <end position="198"/>
    </location>
</feature>
<feature type="transmembrane region" description="Helical" evidence="1">
    <location>
        <begin position="149"/>
        <end position="169"/>
    </location>
</feature>
<accession>A0A4V2Q3V7</accession>
<proteinExistence type="predicted"/>
<gene>
    <name evidence="2" type="ORF">BXY66_0698</name>
</gene>
<evidence type="ECO:0000313" key="2">
    <source>
        <dbReference type="EMBL" id="TCL08660.1"/>
    </source>
</evidence>
<evidence type="ECO:0000256" key="1">
    <source>
        <dbReference type="SAM" id="Phobius"/>
    </source>
</evidence>
<keyword evidence="1" id="KW-1133">Transmembrane helix</keyword>
<organism evidence="2 3">
    <name type="scientific">Shimia isoporae</name>
    <dbReference type="NCBI Taxonomy" id="647720"/>
    <lineage>
        <taxon>Bacteria</taxon>
        <taxon>Pseudomonadati</taxon>
        <taxon>Pseudomonadota</taxon>
        <taxon>Alphaproteobacteria</taxon>
        <taxon>Rhodobacterales</taxon>
        <taxon>Roseobacteraceae</taxon>
    </lineage>
</organism>
<dbReference type="OrthoDB" id="7851169at2"/>
<comment type="caution">
    <text evidence="2">The sequence shown here is derived from an EMBL/GenBank/DDBJ whole genome shotgun (WGS) entry which is preliminary data.</text>
</comment>
<keyword evidence="1" id="KW-0472">Membrane</keyword>
<dbReference type="Proteomes" id="UP000295673">
    <property type="component" value="Unassembled WGS sequence"/>
</dbReference>
<reference evidence="2 3" key="1">
    <citation type="submission" date="2019-03" db="EMBL/GenBank/DDBJ databases">
        <title>Genomic Encyclopedia of Archaeal and Bacterial Type Strains, Phase II (KMG-II): from individual species to whole genera.</title>
        <authorList>
            <person name="Goeker M."/>
        </authorList>
    </citation>
    <scope>NUCLEOTIDE SEQUENCE [LARGE SCALE GENOMIC DNA]</scope>
    <source>
        <strain evidence="2 3">DSM 26433</strain>
    </source>
</reference>
<evidence type="ECO:0000313" key="3">
    <source>
        <dbReference type="Proteomes" id="UP000295673"/>
    </source>
</evidence>
<dbReference type="AlphaFoldDB" id="A0A4V2Q3V7"/>
<sequence length="252" mass="27275">MVLNFRVFAAFGALLMAALLALIHTNSDLIKNSSLRFVTAQIQQEVADRFPMLVDSSAEAGISKLTERFKSQETAIGNKLAEGAHLFVASAVARLCDCENNSASKTKIATALQNAMQDQIGTVAAARERLEAVIQGRYNSLLDALMRDLTIFLTTNLVAFAAIFAATFVRNGKGPMLVYPVALLSTALALGAGIYVFGTDWFYAILFQDYWGFGYSILMVCLFAILLDISANKARMTSGFASTLPSFLVPIC</sequence>
<name>A0A4V2Q3V7_9RHOB</name>
<dbReference type="EMBL" id="SMGR01000001">
    <property type="protein sequence ID" value="TCL08660.1"/>
    <property type="molecule type" value="Genomic_DNA"/>
</dbReference>